<protein>
    <submittedName>
        <fullName evidence="1">Cry9-like protein</fullName>
    </submittedName>
</protein>
<proteinExistence type="predicted"/>
<reference evidence="1" key="1">
    <citation type="journal article" date="2005" name="Appl. Environ. Microbiol.">
        <title>New strategy for identification of novel Cry-type genes from Bacillus thuringiensis strains.</title>
        <authorList>
            <person name="Beron C.M."/>
            <person name="Curatti L."/>
            <person name="Salerno G.L."/>
        </authorList>
    </citation>
    <scope>NUCLEOTIDE SEQUENCE</scope>
    <source>
        <strain evidence="1">FCC4</strain>
    </source>
</reference>
<dbReference type="GO" id="GO:0005102">
    <property type="term" value="F:signaling receptor binding"/>
    <property type="evidence" value="ECO:0007669"/>
    <property type="project" value="InterPro"/>
</dbReference>
<dbReference type="Gene3D" id="2.100.10.10">
    <property type="entry name" value="Pesticidal crystal protein, central domain"/>
    <property type="match status" value="1"/>
</dbReference>
<dbReference type="EMBL" id="AJ640131">
    <property type="protein sequence ID" value="CAG27092.1"/>
    <property type="molecule type" value="Other_DNA"/>
</dbReference>
<feature type="non-terminal residue" evidence="1">
    <location>
        <position position="1"/>
    </location>
</feature>
<dbReference type="SUPFAM" id="SSF51096">
    <property type="entry name" value="delta-Endotoxin (insectocide), middle domain"/>
    <property type="match status" value="1"/>
</dbReference>
<dbReference type="AlphaFoldDB" id="J3JRW7"/>
<sequence>IRDMIVIVLDVVALFPGYDVRLYPQETTTELTRSVRTTPLANTTAPYSWLDIKNFTFSSLENLFRSNSLFSWLEKLKVGVERIDHPFGHITSWSSNSMELKYTLDSNIRTVNNGTSHYTSYIYDLTSKDITRITANSVGVRTGASASSDFLYGTPKVEYYLTSEDGTTDVDAISFPTDTLNYEVYTLLDSEPELPVVSTSL</sequence>
<name>J3JRW7_BACTU</name>
<evidence type="ECO:0000313" key="1">
    <source>
        <dbReference type="EMBL" id="CAG27092.1"/>
    </source>
</evidence>
<accession>J3JRW7</accession>
<dbReference type="InterPro" id="IPR036399">
    <property type="entry name" value="Pest_cryst_cen_dom_sf"/>
</dbReference>
<organism evidence="1">
    <name type="scientific">Bacillus thuringiensis</name>
    <dbReference type="NCBI Taxonomy" id="1428"/>
    <lineage>
        <taxon>Bacteria</taxon>
        <taxon>Bacillati</taxon>
        <taxon>Bacillota</taxon>
        <taxon>Bacilli</taxon>
        <taxon>Bacillales</taxon>
        <taxon>Bacillaceae</taxon>
        <taxon>Bacillus</taxon>
        <taxon>Bacillus cereus group</taxon>
    </lineage>
</organism>
<feature type="non-terminal residue" evidence="1">
    <location>
        <position position="201"/>
    </location>
</feature>